<evidence type="ECO:0000313" key="2">
    <source>
        <dbReference type="Proteomes" id="UP000612746"/>
    </source>
</evidence>
<gene>
    <name evidence="1" type="ORF">INT44_006458</name>
</gene>
<dbReference type="EMBL" id="JAEPRA010000010">
    <property type="protein sequence ID" value="KAG2179610.1"/>
    <property type="molecule type" value="Genomic_DNA"/>
</dbReference>
<comment type="caution">
    <text evidence="1">The sequence shown here is derived from an EMBL/GenBank/DDBJ whole genome shotgun (WGS) entry which is preliminary data.</text>
</comment>
<protein>
    <submittedName>
        <fullName evidence="1">Uncharacterized protein</fullName>
    </submittedName>
</protein>
<proteinExistence type="predicted"/>
<sequence length="138" mass="15711">MQREERNSVIYPTQQETLSEAYKAIETGIGAAKGFRPISMYGNQKRQELIVEAKFREKGDTQKAIREGFAHLGIQYRGSPSNDGAENKLTRISLSHLPLEDSEDLCSELLNSLQYYGRVVQIKRSTKIDSLKEMLPQF</sequence>
<dbReference type="OrthoDB" id="2287714at2759"/>
<accession>A0A8H7PTU5</accession>
<evidence type="ECO:0000313" key="1">
    <source>
        <dbReference type="EMBL" id="KAG2179610.1"/>
    </source>
</evidence>
<organism evidence="1 2">
    <name type="scientific">Umbelopsis vinacea</name>
    <dbReference type="NCBI Taxonomy" id="44442"/>
    <lineage>
        <taxon>Eukaryota</taxon>
        <taxon>Fungi</taxon>
        <taxon>Fungi incertae sedis</taxon>
        <taxon>Mucoromycota</taxon>
        <taxon>Mucoromycotina</taxon>
        <taxon>Umbelopsidomycetes</taxon>
        <taxon>Umbelopsidales</taxon>
        <taxon>Umbelopsidaceae</taxon>
        <taxon>Umbelopsis</taxon>
    </lineage>
</organism>
<keyword evidence="2" id="KW-1185">Reference proteome</keyword>
<dbReference type="Proteomes" id="UP000612746">
    <property type="component" value="Unassembled WGS sequence"/>
</dbReference>
<reference evidence="1" key="1">
    <citation type="submission" date="2020-12" db="EMBL/GenBank/DDBJ databases">
        <title>Metabolic potential, ecology and presence of endohyphal bacteria is reflected in genomic diversity of Mucoromycotina.</title>
        <authorList>
            <person name="Muszewska A."/>
            <person name="Okrasinska A."/>
            <person name="Steczkiewicz K."/>
            <person name="Drgas O."/>
            <person name="Orlowska M."/>
            <person name="Perlinska-Lenart U."/>
            <person name="Aleksandrzak-Piekarczyk T."/>
            <person name="Szatraj K."/>
            <person name="Zielenkiewicz U."/>
            <person name="Pilsyk S."/>
            <person name="Malc E."/>
            <person name="Mieczkowski P."/>
            <person name="Kruszewska J.S."/>
            <person name="Biernat P."/>
            <person name="Pawlowska J."/>
        </authorList>
    </citation>
    <scope>NUCLEOTIDE SEQUENCE</scope>
    <source>
        <strain evidence="1">WA0000051536</strain>
    </source>
</reference>
<name>A0A8H7PTU5_9FUNG</name>
<dbReference type="AlphaFoldDB" id="A0A8H7PTU5"/>